<reference evidence="6" key="1">
    <citation type="submission" date="2025-08" db="UniProtKB">
        <authorList>
            <consortium name="RefSeq"/>
        </authorList>
    </citation>
    <scope>IDENTIFICATION</scope>
    <source>
        <tissue evidence="6">Spleen</tissue>
    </source>
</reference>
<dbReference type="PROSITE" id="PS51800">
    <property type="entry name" value="ZF_CHHC_U11_48K"/>
    <property type="match status" value="1"/>
</dbReference>
<dbReference type="GeneID" id="110194090"/>
<keyword evidence="2" id="KW-0863">Zinc-finger</keyword>
<dbReference type="PANTHER" id="PTHR21402">
    <property type="entry name" value="GAMETOCYTE SPECIFIC FACTOR 1-RELATED"/>
    <property type="match status" value="1"/>
</dbReference>
<gene>
    <name evidence="6" type="primary">GTSF1</name>
</gene>
<keyword evidence="5" id="KW-1185">Reference proteome</keyword>
<keyword evidence="1" id="KW-0479">Metal-binding</keyword>
<evidence type="ECO:0000313" key="5">
    <source>
        <dbReference type="Proteomes" id="UP000515140"/>
    </source>
</evidence>
<keyword evidence="3" id="KW-0862">Zinc</keyword>
<dbReference type="AlphaFoldDB" id="A0A6P5II94"/>
<dbReference type="CTD" id="121355"/>
<dbReference type="GO" id="GO:0008270">
    <property type="term" value="F:zinc ion binding"/>
    <property type="evidence" value="ECO:0007669"/>
    <property type="project" value="UniProtKB-KW"/>
</dbReference>
<dbReference type="Pfam" id="PF05253">
    <property type="entry name" value="zf-U11-48K"/>
    <property type="match status" value="1"/>
</dbReference>
<dbReference type="Proteomes" id="UP000515140">
    <property type="component" value="Unplaced"/>
</dbReference>
<dbReference type="RefSeq" id="XP_020821907.1">
    <property type="nucleotide sequence ID" value="XM_020966248.1"/>
</dbReference>
<dbReference type="InterPro" id="IPR022776">
    <property type="entry name" value="TRM13/UPF0224_CHHC_Znf_dom"/>
</dbReference>
<dbReference type="PANTHER" id="PTHR21402:SF5">
    <property type="entry name" value="GAMETOCYTE SPECIFIC FACTOR 1"/>
    <property type="match status" value="1"/>
</dbReference>
<organism evidence="5 6">
    <name type="scientific">Phascolarctos cinereus</name>
    <name type="common">Koala</name>
    <dbReference type="NCBI Taxonomy" id="38626"/>
    <lineage>
        <taxon>Eukaryota</taxon>
        <taxon>Metazoa</taxon>
        <taxon>Chordata</taxon>
        <taxon>Craniata</taxon>
        <taxon>Vertebrata</taxon>
        <taxon>Euteleostomi</taxon>
        <taxon>Mammalia</taxon>
        <taxon>Metatheria</taxon>
        <taxon>Diprotodontia</taxon>
        <taxon>Phascolarctidae</taxon>
        <taxon>Phascolarctos</taxon>
    </lineage>
</organism>
<evidence type="ECO:0000256" key="1">
    <source>
        <dbReference type="ARBA" id="ARBA00022723"/>
    </source>
</evidence>
<name>A0A6P5II94_PHACI</name>
<protein>
    <submittedName>
        <fullName evidence="6">Gametocyte-specific factor 1 isoform X1</fullName>
    </submittedName>
</protein>
<dbReference type="InterPro" id="IPR051591">
    <property type="entry name" value="UPF0224_FAM112_RNA_Proc"/>
</dbReference>
<dbReference type="KEGG" id="pcw:110194090"/>
<evidence type="ECO:0000256" key="3">
    <source>
        <dbReference type="ARBA" id="ARBA00022833"/>
    </source>
</evidence>
<proteinExistence type="predicted"/>
<dbReference type="FunCoup" id="A0A6P5II94">
    <property type="interactions" value="21"/>
</dbReference>
<evidence type="ECO:0000259" key="4">
    <source>
        <dbReference type="PROSITE" id="PS51800"/>
    </source>
</evidence>
<dbReference type="InParanoid" id="A0A6P5II94"/>
<evidence type="ECO:0000313" key="6">
    <source>
        <dbReference type="RefSeq" id="XP_020821907.1"/>
    </source>
</evidence>
<accession>A0A6P5II94</accession>
<evidence type="ECO:0000256" key="2">
    <source>
        <dbReference type="ARBA" id="ARBA00022771"/>
    </source>
</evidence>
<feature type="domain" description="CHHC U11-48K-type" evidence="4">
    <location>
        <begin position="68"/>
        <end position="95"/>
    </location>
</feature>
<sequence>MEEDSGTSQSYFIFCPSEFDSVSLSWSLLVDAISGSLNHSFERALGSASFSLQTWKRIMNHPDVANKLATCPFNARHQVPRAEIGRHISSCDDKSFIEQDVVSQSRNYRCEAVAVNTWQCPPCDEDWDKDLLGQSSTTFVWGTANCSGNNSPANNVVVEHKSNLASGMRVPRSLPSVLPWKSNGNAQ</sequence>